<sequence>MNSPDAAARRPLGVGLVGAGLAAQSIHLPTLAGLADELRVVHVMDVLADQADAVAARAGARASTTIEELLDDPAVDVVGVCSPHQFHAEHVIAACAAGKRAVLCEKPLTLSGTAAAEIQLASERFGVPVFVGTMNLWDPAASAALAACGALRTEASMIRSTILIPPNESLIDLATDRIDRPMWLPPAPADMSPIQAAQYRLGRTILGLAVHGLALVRHFMPVVHDVTFARTIEPWGYVLSLTDGHRVARLMGMLGGSWDPEWTFTAIGPRSELCIDFPPSYVLAGSATAAVRQGAEQRTWRFGHGGFHVQWRHLADVVRGRVAPRIPVAEAVQDVVYALDVVAAAQERLVDEVSSE</sequence>
<proteinExistence type="predicted"/>
<reference evidence="3" key="1">
    <citation type="journal article" date="2019" name="Int. J. Syst. Evol. Microbiol.">
        <title>The Global Catalogue of Microorganisms (GCM) 10K type strain sequencing project: providing services to taxonomists for standard genome sequencing and annotation.</title>
        <authorList>
            <consortium name="The Broad Institute Genomics Platform"/>
            <consortium name="The Broad Institute Genome Sequencing Center for Infectious Disease"/>
            <person name="Wu L."/>
            <person name="Ma J."/>
        </authorList>
    </citation>
    <scope>NUCLEOTIDE SEQUENCE [LARGE SCALE GENOMIC DNA]</scope>
    <source>
        <strain evidence="3">JCM 3272</strain>
    </source>
</reference>
<dbReference type="EMBL" id="BAAARV010000147">
    <property type="protein sequence ID" value="GAA2396937.1"/>
    <property type="molecule type" value="Genomic_DNA"/>
</dbReference>
<dbReference type="SUPFAM" id="SSF51735">
    <property type="entry name" value="NAD(P)-binding Rossmann-fold domains"/>
    <property type="match status" value="1"/>
</dbReference>
<evidence type="ECO:0000313" key="3">
    <source>
        <dbReference type="Proteomes" id="UP001501444"/>
    </source>
</evidence>
<dbReference type="PANTHER" id="PTHR43377">
    <property type="entry name" value="BILIVERDIN REDUCTASE A"/>
    <property type="match status" value="1"/>
</dbReference>
<organism evidence="2 3">
    <name type="scientific">Dactylosporangium salmoneum</name>
    <dbReference type="NCBI Taxonomy" id="53361"/>
    <lineage>
        <taxon>Bacteria</taxon>
        <taxon>Bacillati</taxon>
        <taxon>Actinomycetota</taxon>
        <taxon>Actinomycetes</taxon>
        <taxon>Micromonosporales</taxon>
        <taxon>Micromonosporaceae</taxon>
        <taxon>Dactylosporangium</taxon>
    </lineage>
</organism>
<dbReference type="Proteomes" id="UP001501444">
    <property type="component" value="Unassembled WGS sequence"/>
</dbReference>
<dbReference type="RefSeq" id="WP_344621110.1">
    <property type="nucleotide sequence ID" value="NZ_BAAARV010000147.1"/>
</dbReference>
<dbReference type="InterPro" id="IPR036291">
    <property type="entry name" value="NAD(P)-bd_dom_sf"/>
</dbReference>
<name>A0ABP5V935_9ACTN</name>
<protein>
    <recommendedName>
        <fullName evidence="1">Gfo/Idh/MocA-like oxidoreductase N-terminal domain-containing protein</fullName>
    </recommendedName>
</protein>
<dbReference type="InterPro" id="IPR051450">
    <property type="entry name" value="Gfo/Idh/MocA_Oxidoreductases"/>
</dbReference>
<feature type="domain" description="Gfo/Idh/MocA-like oxidoreductase N-terminal" evidence="1">
    <location>
        <begin position="13"/>
        <end position="132"/>
    </location>
</feature>
<evidence type="ECO:0000313" key="2">
    <source>
        <dbReference type="EMBL" id="GAA2396937.1"/>
    </source>
</evidence>
<gene>
    <name evidence="2" type="ORF">GCM10010170_113210</name>
</gene>
<dbReference type="InterPro" id="IPR000683">
    <property type="entry name" value="Gfo/Idh/MocA-like_OxRdtase_N"/>
</dbReference>
<comment type="caution">
    <text evidence="2">The sequence shown here is derived from an EMBL/GenBank/DDBJ whole genome shotgun (WGS) entry which is preliminary data.</text>
</comment>
<dbReference type="Gene3D" id="3.40.50.720">
    <property type="entry name" value="NAD(P)-binding Rossmann-like Domain"/>
    <property type="match status" value="1"/>
</dbReference>
<keyword evidence="3" id="KW-1185">Reference proteome</keyword>
<dbReference type="Gene3D" id="3.30.360.10">
    <property type="entry name" value="Dihydrodipicolinate Reductase, domain 2"/>
    <property type="match status" value="1"/>
</dbReference>
<dbReference type="PANTHER" id="PTHR43377:SF1">
    <property type="entry name" value="BILIVERDIN REDUCTASE A"/>
    <property type="match status" value="1"/>
</dbReference>
<accession>A0ABP5V935</accession>
<dbReference type="Pfam" id="PF01408">
    <property type="entry name" value="GFO_IDH_MocA"/>
    <property type="match status" value="1"/>
</dbReference>
<evidence type="ECO:0000259" key="1">
    <source>
        <dbReference type="Pfam" id="PF01408"/>
    </source>
</evidence>